<feature type="signal peptide" evidence="1">
    <location>
        <begin position="1"/>
        <end position="17"/>
    </location>
</feature>
<reference evidence="2 3" key="1">
    <citation type="submission" date="2014-10" db="EMBL/GenBank/DDBJ databases">
        <title>Kaistella jeonii genome.</title>
        <authorList>
            <person name="Clayton J.T."/>
            <person name="Newman J.D."/>
        </authorList>
    </citation>
    <scope>NUCLEOTIDE SEQUENCE [LARGE SCALE GENOMIC DNA]</scope>
    <source>
        <strain evidence="2 3">DSM 17048</strain>
    </source>
</reference>
<dbReference type="OrthoDB" id="1248898at2"/>
<evidence type="ECO:0000256" key="1">
    <source>
        <dbReference type="SAM" id="SignalP"/>
    </source>
</evidence>
<dbReference type="EMBL" id="JSYL01000003">
    <property type="protein sequence ID" value="KIA89299.1"/>
    <property type="molecule type" value="Genomic_DNA"/>
</dbReference>
<keyword evidence="1" id="KW-0732">Signal</keyword>
<keyword evidence="3" id="KW-1185">Reference proteome</keyword>
<feature type="chain" id="PRO_5002145107" description="TonB C-terminal domain-containing protein" evidence="1">
    <location>
        <begin position="18"/>
        <end position="160"/>
    </location>
</feature>
<organism evidence="2 3">
    <name type="scientific">Kaistella jeonii</name>
    <dbReference type="NCBI Taxonomy" id="266749"/>
    <lineage>
        <taxon>Bacteria</taxon>
        <taxon>Pseudomonadati</taxon>
        <taxon>Bacteroidota</taxon>
        <taxon>Flavobacteriia</taxon>
        <taxon>Flavobacteriales</taxon>
        <taxon>Weeksellaceae</taxon>
        <taxon>Chryseobacterium group</taxon>
        <taxon>Kaistella</taxon>
    </lineage>
</organism>
<gene>
    <name evidence="2" type="ORF">OA86_06780</name>
</gene>
<comment type="caution">
    <text evidence="2">The sequence shown here is derived from an EMBL/GenBank/DDBJ whole genome shotgun (WGS) entry which is preliminary data.</text>
</comment>
<dbReference type="AlphaFoldDB" id="A0A0C1FMX9"/>
<dbReference type="Proteomes" id="UP000031473">
    <property type="component" value="Unassembled WGS sequence"/>
</dbReference>
<dbReference type="RefSeq" id="WP_039350826.1">
    <property type="nucleotide sequence ID" value="NZ_FOLA01000005.1"/>
</dbReference>
<protein>
    <recommendedName>
        <fullName evidence="4">TonB C-terminal domain-containing protein</fullName>
    </recommendedName>
</protein>
<name>A0A0C1FMX9_9FLAO</name>
<dbReference type="STRING" id="266749.SAMN05421876_10578"/>
<evidence type="ECO:0000313" key="2">
    <source>
        <dbReference type="EMBL" id="KIA89299.1"/>
    </source>
</evidence>
<accession>A0A0C1FMX9</accession>
<evidence type="ECO:0000313" key="3">
    <source>
        <dbReference type="Proteomes" id="UP000031473"/>
    </source>
</evidence>
<proteinExistence type="predicted"/>
<sequence>MKKIFLFLIFAFTFSNAQYLIEDNDITDNTKEVGKQSVSYDLNNPLEFYRLKCDNAVYAQFPGGENAFKQKLFLNMKSDLDNSFYSVNGTFELIISINKTGNMQGFNLNPEVQNSNLLKRDLELALRKMNPKFTPATCDGVPIESKIRQKINFRTDNFDI</sequence>
<evidence type="ECO:0008006" key="4">
    <source>
        <dbReference type="Google" id="ProtNLM"/>
    </source>
</evidence>